<evidence type="ECO:0000259" key="2">
    <source>
        <dbReference type="Pfam" id="PF00535"/>
    </source>
</evidence>
<dbReference type="Gene3D" id="1.25.40.10">
    <property type="entry name" value="Tetratricopeptide repeat domain"/>
    <property type="match status" value="1"/>
</dbReference>
<dbReference type="Pfam" id="PF00535">
    <property type="entry name" value="Glycos_transf_2"/>
    <property type="match status" value="1"/>
</dbReference>
<dbReference type="InterPro" id="IPR011990">
    <property type="entry name" value="TPR-like_helical_dom_sf"/>
</dbReference>
<name>A0AAD0P638_9BACL</name>
<accession>A0AAD0P638</accession>
<dbReference type="GO" id="GO:0016740">
    <property type="term" value="F:transferase activity"/>
    <property type="evidence" value="ECO:0007669"/>
    <property type="project" value="UniProtKB-KW"/>
</dbReference>
<evidence type="ECO:0000256" key="1">
    <source>
        <dbReference type="PROSITE-ProRule" id="PRU00339"/>
    </source>
</evidence>
<dbReference type="InterPro" id="IPR019734">
    <property type="entry name" value="TPR_rpt"/>
</dbReference>
<feature type="repeat" description="TPR" evidence="1">
    <location>
        <begin position="221"/>
        <end position="254"/>
    </location>
</feature>
<keyword evidence="3" id="KW-0808">Transferase</keyword>
<feature type="repeat" description="TPR" evidence="1">
    <location>
        <begin position="338"/>
        <end position="371"/>
    </location>
</feature>
<proteinExistence type="predicted"/>
<dbReference type="PANTHER" id="PTHR43630:SF2">
    <property type="entry name" value="GLYCOSYLTRANSFERASE"/>
    <property type="match status" value="1"/>
</dbReference>
<dbReference type="Pfam" id="PF13181">
    <property type="entry name" value="TPR_8"/>
    <property type="match status" value="1"/>
</dbReference>
<evidence type="ECO:0000313" key="4">
    <source>
        <dbReference type="Proteomes" id="UP000249163"/>
    </source>
</evidence>
<sequence>MELPPARGEDSQMNMPSQQPLISLCMIVKNEADSLSQCLKSVRGVADEIIVVDTGSTDSTLQIALSFGAKVVHHPWNGDFAAARNAGLQQAHGQWILILDGDEELDAKSKGELLLCAEHLEYEAFFLRIHNHKGLTAASQTITVNPIIRLFRNRPQYRFSGIIHEQIAETIVKATPKAAMHLSTVVIHHYGYADGVVAKKDKIKRNVELLKEQLKLNPNDPFHHFNMAVEYMRLSEYQPALEHIKRSLNEAPPDTSYVHLLHKYQIRCLAELKDFNAALEACDLGITLHPDYPDLAHIKGVLLFQMGALAEAKTALLQALVIGEAPSGYHTEAGFGSYLTFYLLGQLCEEIGDETEACACYTKAAQLHPEPTPIITRLIRALKCAERENEISGWLHAHLPEYTAAKSGLLLDLLRIEGCDEAAKQLMKTTGQPSSNDSLFNPAYHPGCSELLLADRLLASLSSSPPYSPAAKRVRLALPLPRVSD</sequence>
<reference evidence="3 4" key="1">
    <citation type="submission" date="2017-06" db="EMBL/GenBank/DDBJ databases">
        <title>Complete genome sequence of Paenibacillus odorifer CBA7130.</title>
        <authorList>
            <person name="Nam Y.-D."/>
            <person name="Kang J."/>
            <person name="Chung W.-H."/>
        </authorList>
    </citation>
    <scope>NUCLEOTIDE SEQUENCE [LARGE SCALE GENOMIC DNA]</scope>
    <source>
        <strain evidence="3 4">CBA7130</strain>
    </source>
</reference>
<dbReference type="PANTHER" id="PTHR43630">
    <property type="entry name" value="POLY-BETA-1,6-N-ACETYL-D-GLUCOSAMINE SYNTHASE"/>
    <property type="match status" value="1"/>
</dbReference>
<dbReference type="AlphaFoldDB" id="A0AAD0P638"/>
<protein>
    <submittedName>
        <fullName evidence="3">Glycosyl transferase</fullName>
    </submittedName>
</protein>
<dbReference type="Proteomes" id="UP000249163">
    <property type="component" value="Chromosome"/>
</dbReference>
<dbReference type="SMART" id="SM00028">
    <property type="entry name" value="TPR"/>
    <property type="match status" value="4"/>
</dbReference>
<dbReference type="InterPro" id="IPR001173">
    <property type="entry name" value="Glyco_trans_2-like"/>
</dbReference>
<feature type="domain" description="Glycosyltransferase 2-like" evidence="2">
    <location>
        <begin position="23"/>
        <end position="136"/>
    </location>
</feature>
<dbReference type="SUPFAM" id="SSF48452">
    <property type="entry name" value="TPR-like"/>
    <property type="match status" value="1"/>
</dbReference>
<evidence type="ECO:0000313" key="3">
    <source>
        <dbReference type="EMBL" id="AWV35700.1"/>
    </source>
</evidence>
<dbReference type="PROSITE" id="PS50005">
    <property type="entry name" value="TPR"/>
    <property type="match status" value="2"/>
</dbReference>
<gene>
    <name evidence="3" type="ORF">CD191_25390</name>
</gene>
<organism evidence="3 4">
    <name type="scientific">Paenibacillus odorifer</name>
    <dbReference type="NCBI Taxonomy" id="189426"/>
    <lineage>
        <taxon>Bacteria</taxon>
        <taxon>Bacillati</taxon>
        <taxon>Bacillota</taxon>
        <taxon>Bacilli</taxon>
        <taxon>Bacillales</taxon>
        <taxon>Paenibacillaceae</taxon>
        <taxon>Paenibacillus</taxon>
    </lineage>
</organism>
<dbReference type="SUPFAM" id="SSF53448">
    <property type="entry name" value="Nucleotide-diphospho-sugar transferases"/>
    <property type="match status" value="1"/>
</dbReference>
<dbReference type="InterPro" id="IPR029044">
    <property type="entry name" value="Nucleotide-diphossugar_trans"/>
</dbReference>
<dbReference type="EMBL" id="CP021965">
    <property type="protein sequence ID" value="AWV35700.1"/>
    <property type="molecule type" value="Genomic_DNA"/>
</dbReference>
<dbReference type="Gene3D" id="3.90.550.10">
    <property type="entry name" value="Spore Coat Polysaccharide Biosynthesis Protein SpsA, Chain A"/>
    <property type="match status" value="1"/>
</dbReference>
<keyword evidence="1" id="KW-0802">TPR repeat</keyword>
<dbReference type="CDD" id="cd02511">
    <property type="entry name" value="Beta4Glucosyltransferase"/>
    <property type="match status" value="1"/>
</dbReference>